<sequence>MQPDVTPTEARSGIITGRVILVLVLSSIGAVAALAFVWYLLIPHG</sequence>
<proteinExistence type="predicted"/>
<dbReference type="Proteomes" id="UP000727907">
    <property type="component" value="Unassembled WGS sequence"/>
</dbReference>
<keyword evidence="1" id="KW-0472">Membrane</keyword>
<keyword evidence="1" id="KW-0812">Transmembrane</keyword>
<name>A0ABS6ILD5_9HYPH</name>
<keyword evidence="1" id="KW-1133">Transmembrane helix</keyword>
<evidence type="ECO:0000313" key="2">
    <source>
        <dbReference type="EMBL" id="MBU8875408.1"/>
    </source>
</evidence>
<organism evidence="2 3">
    <name type="scientific">Reyranella humidisoli</name>
    <dbReference type="NCBI Taxonomy" id="2849149"/>
    <lineage>
        <taxon>Bacteria</taxon>
        <taxon>Pseudomonadati</taxon>
        <taxon>Pseudomonadota</taxon>
        <taxon>Alphaproteobacteria</taxon>
        <taxon>Hyphomicrobiales</taxon>
        <taxon>Reyranellaceae</taxon>
        <taxon>Reyranella</taxon>
    </lineage>
</organism>
<evidence type="ECO:0000313" key="3">
    <source>
        <dbReference type="Proteomes" id="UP000727907"/>
    </source>
</evidence>
<keyword evidence="3" id="KW-1185">Reference proteome</keyword>
<accession>A0ABS6ILD5</accession>
<reference evidence="2 3" key="1">
    <citation type="submission" date="2021-06" db="EMBL/GenBank/DDBJ databases">
        <authorList>
            <person name="Lee D.H."/>
        </authorList>
    </citation>
    <scope>NUCLEOTIDE SEQUENCE [LARGE SCALE GENOMIC DNA]</scope>
    <source>
        <strain evidence="2 3">MMS21-HV4-11</strain>
    </source>
</reference>
<protein>
    <submittedName>
        <fullName evidence="2">Uncharacterized protein</fullName>
    </submittedName>
</protein>
<dbReference type="RefSeq" id="WP_216962589.1">
    <property type="nucleotide sequence ID" value="NZ_JAHOPB010000001.1"/>
</dbReference>
<feature type="transmembrane region" description="Helical" evidence="1">
    <location>
        <begin position="20"/>
        <end position="42"/>
    </location>
</feature>
<evidence type="ECO:0000256" key="1">
    <source>
        <dbReference type="SAM" id="Phobius"/>
    </source>
</evidence>
<comment type="caution">
    <text evidence="2">The sequence shown here is derived from an EMBL/GenBank/DDBJ whole genome shotgun (WGS) entry which is preliminary data.</text>
</comment>
<dbReference type="EMBL" id="JAHOPB010000001">
    <property type="protein sequence ID" value="MBU8875408.1"/>
    <property type="molecule type" value="Genomic_DNA"/>
</dbReference>
<gene>
    <name evidence="2" type="ORF">KQ910_16660</name>
</gene>